<dbReference type="STRING" id="593750.Metfor_0196"/>
<dbReference type="GO" id="GO:0005525">
    <property type="term" value="F:GTP binding"/>
    <property type="evidence" value="ECO:0007669"/>
    <property type="project" value="InterPro"/>
</dbReference>
<dbReference type="InParanoid" id="L0HD84"/>
<dbReference type="InterPro" id="IPR050055">
    <property type="entry name" value="EF-Tu_GTPase"/>
</dbReference>
<dbReference type="RefSeq" id="WP_015284242.1">
    <property type="nucleotide sequence ID" value="NC_019943.1"/>
</dbReference>
<dbReference type="InterPro" id="IPR004161">
    <property type="entry name" value="EFTu-like_2"/>
</dbReference>
<dbReference type="AlphaFoldDB" id="L0HD84"/>
<dbReference type="Pfam" id="PF03144">
    <property type="entry name" value="GTP_EFTU_D2"/>
    <property type="match status" value="1"/>
</dbReference>
<gene>
    <name evidence="2" type="ordered locus">Metfor_0196</name>
</gene>
<dbReference type="PANTHER" id="PTHR43721">
    <property type="entry name" value="ELONGATION FACTOR TU-RELATED"/>
    <property type="match status" value="1"/>
</dbReference>
<sequence precursor="true">MSNLTVAILAPPDYAKDLGKKGTASDITFYNLKKGDATVTFIEPTRYPEKLSSLFYAVSLSDRIILVVDEINAAFGECVLMLQSAGKSTGWLILKNYISPDQIAPLIKGTVLEHYELLEEDMVGIREKMLEISVKQTAHQKSHEGAGKGIVPVDAHFNVKGVGVVVLGSVAQGSIKKHDMLRVLPTDKTAQIRSIQKHDDDAESAVTGDRVGLALKNIESEDLDRGFVLTTDPAVQHANTVTGRAQLVKYWPAPLKEGMVLYAGHWMQFLPTRLEKTVVEGDWRMPTLTLTMEKDLVYLPGARIVLHYLEGGKLRVVGSMIIQ</sequence>
<keyword evidence="2" id="KW-0251">Elongation factor</keyword>
<dbReference type="PANTHER" id="PTHR43721:SF11">
    <property type="entry name" value="SELENOCYSTEINE-SPECIFIC ELONGATION FACTOR"/>
    <property type="match status" value="1"/>
</dbReference>
<feature type="domain" description="Translation elongation factor EFTu-like" evidence="1">
    <location>
        <begin position="163"/>
        <end position="230"/>
    </location>
</feature>
<dbReference type="KEGG" id="mfo:Metfor_0196"/>
<dbReference type="GO" id="GO:0003746">
    <property type="term" value="F:translation elongation factor activity"/>
    <property type="evidence" value="ECO:0007669"/>
    <property type="project" value="UniProtKB-KW"/>
</dbReference>
<dbReference type="SUPFAM" id="SSF50447">
    <property type="entry name" value="Translation proteins"/>
    <property type="match status" value="1"/>
</dbReference>
<evidence type="ECO:0000313" key="2">
    <source>
        <dbReference type="EMBL" id="AGB01278.1"/>
    </source>
</evidence>
<accession>L0HD84</accession>
<dbReference type="Gene3D" id="3.40.50.300">
    <property type="entry name" value="P-loop containing nucleotide triphosphate hydrolases"/>
    <property type="match status" value="1"/>
</dbReference>
<reference evidence="3" key="1">
    <citation type="submission" date="2011-12" db="EMBL/GenBank/DDBJ databases">
        <title>Complete sequence of Methanoregula formicicum SMSP.</title>
        <authorList>
            <person name="Lucas S."/>
            <person name="Han J."/>
            <person name="Lapidus A."/>
            <person name="Cheng J.-F."/>
            <person name="Goodwin L."/>
            <person name="Pitluck S."/>
            <person name="Peters L."/>
            <person name="Ovchinnikova G."/>
            <person name="Teshima H."/>
            <person name="Detter J.C."/>
            <person name="Han C."/>
            <person name="Tapia R."/>
            <person name="Land M."/>
            <person name="Hauser L."/>
            <person name="Kyrpides N."/>
            <person name="Ivanova N."/>
            <person name="Pagani I."/>
            <person name="Imachi H."/>
            <person name="Tamaki H."/>
            <person name="Sekiguchi Y."/>
            <person name="Kamagata Y."/>
            <person name="Cadillo-Quiroz H."/>
            <person name="Zinder S."/>
            <person name="Liu W.-T."/>
            <person name="Woyke T."/>
        </authorList>
    </citation>
    <scope>NUCLEOTIDE SEQUENCE [LARGE SCALE GENOMIC DNA]</scope>
    <source>
        <strain evidence="3">DSM 22288 / NBRC 105244 / SMSP</strain>
    </source>
</reference>
<keyword evidence="2" id="KW-0648">Protein biosynthesis</keyword>
<dbReference type="InterPro" id="IPR027417">
    <property type="entry name" value="P-loop_NTPase"/>
</dbReference>
<dbReference type="eggNOG" id="arCOG01564">
    <property type="taxonomic scope" value="Archaea"/>
</dbReference>
<protein>
    <submittedName>
        <fullName evidence="2">Selenocysteine-specific translation elongation factor</fullName>
    </submittedName>
</protein>
<dbReference type="EMBL" id="CP003167">
    <property type="protein sequence ID" value="AGB01278.1"/>
    <property type="molecule type" value="Genomic_DNA"/>
</dbReference>
<dbReference type="Proteomes" id="UP000010824">
    <property type="component" value="Chromosome"/>
</dbReference>
<organism evidence="2 3">
    <name type="scientific">Methanoregula formicica (strain DSM 22288 / NBRC 105244 / SMSP)</name>
    <dbReference type="NCBI Taxonomy" id="593750"/>
    <lineage>
        <taxon>Archaea</taxon>
        <taxon>Methanobacteriati</taxon>
        <taxon>Methanobacteriota</taxon>
        <taxon>Stenosarchaea group</taxon>
        <taxon>Methanomicrobia</taxon>
        <taxon>Methanomicrobiales</taxon>
        <taxon>Methanoregulaceae</taxon>
        <taxon>Methanoregula</taxon>
    </lineage>
</organism>
<dbReference type="HOGENOM" id="CLU_077867_0_0_2"/>
<reference evidence="2 3" key="2">
    <citation type="journal article" date="2014" name="Genome Announc.">
        <title>Complete Genome Sequence of Methanoregula formicica SMSPT, a Mesophilic Hydrogenotrophic Methanogen Isolated from a Methanogenic Upflow Anaerobic Sludge Blanket Reactor.</title>
        <authorList>
            <person name="Yamamoto K."/>
            <person name="Tamaki H."/>
            <person name="Cadillo-Quiroz H."/>
            <person name="Imachi H."/>
            <person name="Kyrpides N."/>
            <person name="Woyke T."/>
            <person name="Goodwin L."/>
            <person name="Zinder S.H."/>
            <person name="Kamagata Y."/>
            <person name="Liu W.T."/>
        </authorList>
    </citation>
    <scope>NUCLEOTIDE SEQUENCE [LARGE SCALE GENOMIC DNA]</scope>
    <source>
        <strain evidence="3">DSM 22288 / NBRC 105244 / SMSP</strain>
    </source>
</reference>
<dbReference type="Gene3D" id="2.40.30.10">
    <property type="entry name" value="Translation factors"/>
    <property type="match status" value="1"/>
</dbReference>
<dbReference type="OrthoDB" id="30874at2157"/>
<dbReference type="InterPro" id="IPR009000">
    <property type="entry name" value="Transl_B-barrel_sf"/>
</dbReference>
<dbReference type="GeneID" id="14308869"/>
<dbReference type="GO" id="GO:0001514">
    <property type="term" value="P:selenocysteine incorporation"/>
    <property type="evidence" value="ECO:0007669"/>
    <property type="project" value="TreeGrafter"/>
</dbReference>
<proteinExistence type="predicted"/>
<evidence type="ECO:0000313" key="3">
    <source>
        <dbReference type="Proteomes" id="UP000010824"/>
    </source>
</evidence>
<keyword evidence="3" id="KW-1185">Reference proteome</keyword>
<evidence type="ECO:0000259" key="1">
    <source>
        <dbReference type="Pfam" id="PF03144"/>
    </source>
</evidence>
<name>L0HD84_METFS</name>